<evidence type="ECO:0000256" key="3">
    <source>
        <dbReference type="ARBA" id="ARBA00022692"/>
    </source>
</evidence>
<keyword evidence="17" id="KW-1185">Reference proteome</keyword>
<comment type="caution">
    <text evidence="16">The sequence shown here is derived from an EMBL/GenBank/DDBJ whole genome shotgun (WGS) entry which is preliminary data.</text>
</comment>
<evidence type="ECO:0000256" key="7">
    <source>
        <dbReference type="ARBA" id="ARBA00022840"/>
    </source>
</evidence>
<dbReference type="PANTHER" id="PTHR23070">
    <property type="entry name" value="BCS1 AAA-TYPE ATPASE"/>
    <property type="match status" value="1"/>
</dbReference>
<dbReference type="SMART" id="SM01024">
    <property type="entry name" value="BCS1_N"/>
    <property type="match status" value="1"/>
</dbReference>
<feature type="compositionally biased region" description="Low complexity" evidence="13">
    <location>
        <begin position="580"/>
        <end position="594"/>
    </location>
</feature>
<evidence type="ECO:0000256" key="5">
    <source>
        <dbReference type="ARBA" id="ARBA00022792"/>
    </source>
</evidence>
<dbReference type="Pfam" id="PF00004">
    <property type="entry name" value="AAA"/>
    <property type="match status" value="2"/>
</dbReference>
<organism evidence="16 17">
    <name type="scientific">Cerrena zonata</name>
    <dbReference type="NCBI Taxonomy" id="2478898"/>
    <lineage>
        <taxon>Eukaryota</taxon>
        <taxon>Fungi</taxon>
        <taxon>Dikarya</taxon>
        <taxon>Basidiomycota</taxon>
        <taxon>Agaricomycotina</taxon>
        <taxon>Agaricomycetes</taxon>
        <taxon>Polyporales</taxon>
        <taxon>Cerrenaceae</taxon>
        <taxon>Cerrena</taxon>
    </lineage>
</organism>
<keyword evidence="8" id="KW-1133">Transmembrane helix</keyword>
<dbReference type="SMART" id="SM00382">
    <property type="entry name" value="AAA"/>
    <property type="match status" value="1"/>
</dbReference>
<feature type="compositionally biased region" description="Acidic residues" evidence="13">
    <location>
        <begin position="595"/>
        <end position="608"/>
    </location>
</feature>
<feature type="domain" description="AAA+ ATPase" evidence="14">
    <location>
        <begin position="247"/>
        <end position="403"/>
    </location>
</feature>
<feature type="compositionally biased region" description="Acidic residues" evidence="13">
    <location>
        <begin position="102"/>
        <end position="112"/>
    </location>
</feature>
<accession>A0AAW0FY70</accession>
<keyword evidence="9" id="KW-0496">Mitochondrion</keyword>
<dbReference type="InterPro" id="IPR003960">
    <property type="entry name" value="ATPase_AAA_CS"/>
</dbReference>
<dbReference type="Gene3D" id="3.40.50.300">
    <property type="entry name" value="P-loop containing nucleotide triphosphate hydrolases"/>
    <property type="match status" value="1"/>
</dbReference>
<comment type="subcellular location">
    <subcellularLocation>
        <location evidence="1">Mitochondrion inner membrane</location>
        <topology evidence="1">Single-pass membrane protein</topology>
    </subcellularLocation>
</comment>
<dbReference type="Pfam" id="PF08740">
    <property type="entry name" value="BCS1_N"/>
    <property type="match status" value="1"/>
</dbReference>
<evidence type="ECO:0000256" key="4">
    <source>
        <dbReference type="ARBA" id="ARBA00022741"/>
    </source>
</evidence>
<dbReference type="InterPro" id="IPR014851">
    <property type="entry name" value="BCS1_N"/>
</dbReference>
<dbReference type="InterPro" id="IPR003593">
    <property type="entry name" value="AAA+_ATPase"/>
</dbReference>
<gene>
    <name evidence="16" type="ORF">QCA50_011112</name>
</gene>
<reference evidence="16 17" key="1">
    <citation type="submission" date="2022-09" db="EMBL/GenBank/DDBJ databases">
        <authorList>
            <person name="Palmer J.M."/>
        </authorList>
    </citation>
    <scope>NUCLEOTIDE SEQUENCE [LARGE SCALE GENOMIC DNA]</scope>
    <source>
        <strain evidence="16 17">DSM 7382</strain>
    </source>
</reference>
<feature type="region of interest" description="Disordered" evidence="13">
    <location>
        <begin position="317"/>
        <end position="352"/>
    </location>
</feature>
<feature type="region of interest" description="Disordered" evidence="13">
    <location>
        <begin position="90"/>
        <end position="112"/>
    </location>
</feature>
<feature type="region of interest" description="Disordered" evidence="13">
    <location>
        <begin position="507"/>
        <end position="638"/>
    </location>
</feature>
<protein>
    <recommendedName>
        <fullName evidence="18">P-loop containing nucleoside triphosphate hydrolase protein</fullName>
    </recommendedName>
</protein>
<sequence length="638" mass="70972">MDALRGLLSPLTSSNVTNPIHDTLKLVVIGGTVETARRVSVSAWNGFIDSFFLTAHFSQEDYPYDWLMHWLSKQPAWGRSREFDITTRTVNRNGLTQSTSGDLEDDEDEESEDLATRRRRKVAIIPSVDTTHTIYYRGHWLRITRTKRFSEYGQCAELKISVVARNNDILKRLVLEAKRDYEKDAEHRVHIFMADTLYGGHWRWNGARQKRPMSSIVLEPGVKDMILADCKDFLRSEDWYAERGIPFRRGYLLHGVPGSGKTSLIHSLAGELGLDIYVISLSSKGMSDNTLANLMGNVPSRCIVLLEDLDAAFTRGVSRDEKSTGAPTGSSSTSSTSTSTAKSKEETDDGSTLSLSGLLNSLDGVAAAEGRLLFATTNHIERLDPALSRPGRMDVWVNFKNATKWQAEGIFKCFFPVKTAPQPTDPKDPASQQNLAVPKRQRPSTITHSLSEEEVCVLAKRFADAMPEGEFSVASLQGYLLKNKTRPRECVEEVDAWVIQERETRAKLKKEKEEREAREKREAEEQAKKEKEEEAKKKAEESSSSESKTEEVKVEAKTVPVQVTPKSETSSQTENVAVPAESTSSSDAESSSSGEDADVEESVTSEEESNGKTATEASEQKAKETWVAVQGHPPDQSV</sequence>
<evidence type="ECO:0000256" key="2">
    <source>
        <dbReference type="ARBA" id="ARBA00007448"/>
    </source>
</evidence>
<feature type="compositionally biased region" description="Low complexity" evidence="13">
    <location>
        <begin position="324"/>
        <end position="341"/>
    </location>
</feature>
<keyword evidence="6" id="KW-0378">Hydrolase</keyword>
<dbReference type="PROSITE" id="PS00674">
    <property type="entry name" value="AAA"/>
    <property type="match status" value="1"/>
</dbReference>
<evidence type="ECO:0000256" key="1">
    <source>
        <dbReference type="ARBA" id="ARBA00004434"/>
    </source>
</evidence>
<feature type="compositionally biased region" description="Basic and acidic residues" evidence="13">
    <location>
        <begin position="507"/>
        <end position="556"/>
    </location>
</feature>
<comment type="catalytic activity">
    <reaction evidence="11">
        <text>ATP + H2O = ADP + phosphate + H(+)</text>
        <dbReference type="Rhea" id="RHEA:13065"/>
        <dbReference type="ChEBI" id="CHEBI:15377"/>
        <dbReference type="ChEBI" id="CHEBI:15378"/>
        <dbReference type="ChEBI" id="CHEBI:30616"/>
        <dbReference type="ChEBI" id="CHEBI:43474"/>
        <dbReference type="ChEBI" id="CHEBI:456216"/>
    </reaction>
    <physiologicalReaction direction="left-to-right" evidence="11">
        <dbReference type="Rhea" id="RHEA:13066"/>
    </physiologicalReaction>
</comment>
<dbReference type="GO" id="GO:0005743">
    <property type="term" value="C:mitochondrial inner membrane"/>
    <property type="evidence" value="ECO:0007669"/>
    <property type="project" value="UniProtKB-SubCell"/>
</dbReference>
<dbReference type="InterPro" id="IPR027417">
    <property type="entry name" value="P-loop_NTPase"/>
</dbReference>
<evidence type="ECO:0000256" key="12">
    <source>
        <dbReference type="RuleBase" id="RU003651"/>
    </source>
</evidence>
<dbReference type="Proteomes" id="UP001385951">
    <property type="component" value="Unassembled WGS sequence"/>
</dbReference>
<keyword evidence="5" id="KW-0999">Mitochondrion inner membrane</keyword>
<evidence type="ECO:0000256" key="6">
    <source>
        <dbReference type="ARBA" id="ARBA00022801"/>
    </source>
</evidence>
<dbReference type="SUPFAM" id="SSF52540">
    <property type="entry name" value="P-loop containing nucleoside triphosphate hydrolases"/>
    <property type="match status" value="1"/>
</dbReference>
<comment type="similarity">
    <text evidence="2">Belongs to the AAA ATPase family. BCS1 subfamily.</text>
</comment>
<name>A0AAW0FY70_9APHY</name>
<evidence type="ECO:0000259" key="15">
    <source>
        <dbReference type="SMART" id="SM01024"/>
    </source>
</evidence>
<dbReference type="AlphaFoldDB" id="A0AAW0FY70"/>
<evidence type="ECO:0008006" key="18">
    <source>
        <dbReference type="Google" id="ProtNLM"/>
    </source>
</evidence>
<evidence type="ECO:0000256" key="11">
    <source>
        <dbReference type="ARBA" id="ARBA00048778"/>
    </source>
</evidence>
<feature type="region of interest" description="Disordered" evidence="13">
    <location>
        <begin position="421"/>
        <end position="445"/>
    </location>
</feature>
<evidence type="ECO:0000313" key="17">
    <source>
        <dbReference type="Proteomes" id="UP001385951"/>
    </source>
</evidence>
<dbReference type="GO" id="GO:0016887">
    <property type="term" value="F:ATP hydrolysis activity"/>
    <property type="evidence" value="ECO:0007669"/>
    <property type="project" value="InterPro"/>
</dbReference>
<dbReference type="InterPro" id="IPR050747">
    <property type="entry name" value="Mitochondrial_chaperone_BCS1"/>
</dbReference>
<dbReference type="EMBL" id="JASBNA010000019">
    <property type="protein sequence ID" value="KAK7685766.1"/>
    <property type="molecule type" value="Genomic_DNA"/>
</dbReference>
<evidence type="ECO:0000256" key="8">
    <source>
        <dbReference type="ARBA" id="ARBA00022989"/>
    </source>
</evidence>
<feature type="domain" description="BCS1 N-terminal" evidence="15">
    <location>
        <begin position="27"/>
        <end position="216"/>
    </location>
</feature>
<feature type="compositionally biased region" description="Polar residues" evidence="13">
    <location>
        <begin position="564"/>
        <end position="575"/>
    </location>
</feature>
<dbReference type="GO" id="GO:0005524">
    <property type="term" value="F:ATP binding"/>
    <property type="evidence" value="ECO:0007669"/>
    <property type="project" value="UniProtKB-KW"/>
</dbReference>
<feature type="compositionally biased region" description="Polar residues" evidence="13">
    <location>
        <begin position="90"/>
        <end position="101"/>
    </location>
</feature>
<keyword evidence="4 12" id="KW-0547">Nucleotide-binding</keyword>
<keyword evidence="10" id="KW-0472">Membrane</keyword>
<dbReference type="InterPro" id="IPR003959">
    <property type="entry name" value="ATPase_AAA_core"/>
</dbReference>
<keyword evidence="3" id="KW-0812">Transmembrane</keyword>
<evidence type="ECO:0000313" key="16">
    <source>
        <dbReference type="EMBL" id="KAK7685766.1"/>
    </source>
</evidence>
<evidence type="ECO:0000256" key="10">
    <source>
        <dbReference type="ARBA" id="ARBA00023136"/>
    </source>
</evidence>
<keyword evidence="7 12" id="KW-0067">ATP-binding</keyword>
<dbReference type="Pfam" id="PF25426">
    <property type="entry name" value="AAA_lid_BCS1"/>
    <property type="match status" value="1"/>
</dbReference>
<evidence type="ECO:0000256" key="9">
    <source>
        <dbReference type="ARBA" id="ARBA00023128"/>
    </source>
</evidence>
<proteinExistence type="inferred from homology"/>
<evidence type="ECO:0000259" key="14">
    <source>
        <dbReference type="SMART" id="SM00382"/>
    </source>
</evidence>
<evidence type="ECO:0000256" key="13">
    <source>
        <dbReference type="SAM" id="MobiDB-lite"/>
    </source>
</evidence>
<dbReference type="InterPro" id="IPR057495">
    <property type="entry name" value="AAA_lid_BCS1"/>
</dbReference>